<dbReference type="Gene3D" id="3.40.50.300">
    <property type="entry name" value="P-loop containing nucleotide triphosphate hydrolases"/>
    <property type="match status" value="2"/>
</dbReference>
<feature type="domain" description="DNA2/NAM7 helicase-like C-terminal" evidence="7">
    <location>
        <begin position="77"/>
        <end position="265"/>
    </location>
</feature>
<dbReference type="STRING" id="1561998.A0A1I7TXA5"/>
<keyword evidence="2" id="KW-0547">Nucleotide-binding</keyword>
<evidence type="ECO:0000256" key="2">
    <source>
        <dbReference type="ARBA" id="ARBA00022741"/>
    </source>
</evidence>
<dbReference type="InterPro" id="IPR047187">
    <property type="entry name" value="SF1_C_Upf1"/>
</dbReference>
<dbReference type="GO" id="GO:0043139">
    <property type="term" value="F:5'-3' DNA helicase activity"/>
    <property type="evidence" value="ECO:0007669"/>
    <property type="project" value="TreeGrafter"/>
</dbReference>
<feature type="domain" description="DNA2/NAM7 helicase helicase" evidence="6">
    <location>
        <begin position="2"/>
        <end position="64"/>
    </location>
</feature>
<evidence type="ECO:0000256" key="5">
    <source>
        <dbReference type="ARBA" id="ARBA00022840"/>
    </source>
</evidence>
<organism evidence="8 9">
    <name type="scientific">Caenorhabditis tropicalis</name>
    <dbReference type="NCBI Taxonomy" id="1561998"/>
    <lineage>
        <taxon>Eukaryota</taxon>
        <taxon>Metazoa</taxon>
        <taxon>Ecdysozoa</taxon>
        <taxon>Nematoda</taxon>
        <taxon>Chromadorea</taxon>
        <taxon>Rhabditida</taxon>
        <taxon>Rhabditina</taxon>
        <taxon>Rhabditomorpha</taxon>
        <taxon>Rhabditoidea</taxon>
        <taxon>Rhabditidae</taxon>
        <taxon>Peloderinae</taxon>
        <taxon>Caenorhabditis</taxon>
    </lineage>
</organism>
<dbReference type="WBParaSite" id="Csp11.Scaffold629.g12725.t1">
    <property type="protein sequence ID" value="Csp11.Scaffold629.g12725.t1"/>
    <property type="gene ID" value="Csp11.Scaffold629.g12725"/>
</dbReference>
<reference evidence="9" key="1">
    <citation type="submission" date="2016-11" db="UniProtKB">
        <authorList>
            <consortium name="WormBaseParasite"/>
        </authorList>
    </citation>
    <scope>IDENTIFICATION</scope>
</reference>
<dbReference type="Pfam" id="PF13086">
    <property type="entry name" value="AAA_11"/>
    <property type="match status" value="1"/>
</dbReference>
<evidence type="ECO:0000256" key="4">
    <source>
        <dbReference type="ARBA" id="ARBA00022806"/>
    </source>
</evidence>
<name>A0A1I7TXA5_9PELO</name>
<dbReference type="PANTHER" id="PTHR43788">
    <property type="entry name" value="DNA2/NAM7 HELICASE FAMILY MEMBER"/>
    <property type="match status" value="1"/>
</dbReference>
<dbReference type="AlphaFoldDB" id="A0A1I7TXA5"/>
<keyword evidence="5" id="KW-0067">ATP-binding</keyword>
<dbReference type="InterPro" id="IPR041679">
    <property type="entry name" value="DNA2/NAM7-like_C"/>
</dbReference>
<keyword evidence="8" id="KW-1185">Reference proteome</keyword>
<evidence type="ECO:0000259" key="6">
    <source>
        <dbReference type="Pfam" id="PF13086"/>
    </source>
</evidence>
<evidence type="ECO:0000313" key="9">
    <source>
        <dbReference type="WBParaSite" id="Csp11.Scaffold629.g12725.t1"/>
    </source>
</evidence>
<dbReference type="InterPro" id="IPR041677">
    <property type="entry name" value="DNA2/NAM7_AAA_11"/>
</dbReference>
<dbReference type="CDD" id="cd18808">
    <property type="entry name" value="SF1_C_Upf1"/>
    <property type="match status" value="1"/>
</dbReference>
<dbReference type="InterPro" id="IPR050534">
    <property type="entry name" value="Coronavir_polyprotein_1ab"/>
</dbReference>
<sequence>MEDVRIVFATFSSGFVPKVLSFSTFDPCMCVIDEASQVVANQTFPEDLKMKKMVVVGDPNQLPPLPPHAEAKEKCLNASILDQIMRKRDRFSCVTLGEQYRCHRDIIRWSNSCFYQNKLVNRTRDANTIRCALKPSPQRKFDKLYDPFVFIDTSLQKDVEKRTGTFEQIQYNTIGFAEEKNYTYINIAEADIAIEHYKNLRKMRIDPASIAILTPYTGQIDLLQTKIEELKDFKDCHLTKIGTVDSAQGQGYDVVIFSMVRSNPQS</sequence>
<keyword evidence="3" id="KW-0378">Hydrolase</keyword>
<evidence type="ECO:0000256" key="3">
    <source>
        <dbReference type="ARBA" id="ARBA00022801"/>
    </source>
</evidence>
<dbReference type="GO" id="GO:0016787">
    <property type="term" value="F:hydrolase activity"/>
    <property type="evidence" value="ECO:0007669"/>
    <property type="project" value="UniProtKB-KW"/>
</dbReference>
<dbReference type="Proteomes" id="UP000095282">
    <property type="component" value="Unplaced"/>
</dbReference>
<accession>A0A1I7TXA5</accession>
<proteinExistence type="inferred from homology"/>
<evidence type="ECO:0000256" key="1">
    <source>
        <dbReference type="ARBA" id="ARBA00007913"/>
    </source>
</evidence>
<protein>
    <submittedName>
        <fullName evidence="9">AAA_12 domain-containing protein</fullName>
    </submittedName>
</protein>
<dbReference type="eggNOG" id="KOG1803">
    <property type="taxonomic scope" value="Eukaryota"/>
</dbReference>
<evidence type="ECO:0000259" key="7">
    <source>
        <dbReference type="Pfam" id="PF13087"/>
    </source>
</evidence>
<comment type="similarity">
    <text evidence="1">Belongs to the DNA2/NAM7 helicase family.</text>
</comment>
<dbReference type="Pfam" id="PF13087">
    <property type="entry name" value="AAA_12"/>
    <property type="match status" value="1"/>
</dbReference>
<keyword evidence="4" id="KW-0347">Helicase</keyword>
<evidence type="ECO:0000313" key="8">
    <source>
        <dbReference type="Proteomes" id="UP000095282"/>
    </source>
</evidence>
<dbReference type="GO" id="GO:0005737">
    <property type="term" value="C:cytoplasm"/>
    <property type="evidence" value="ECO:0007669"/>
    <property type="project" value="TreeGrafter"/>
</dbReference>
<dbReference type="GO" id="GO:0005524">
    <property type="term" value="F:ATP binding"/>
    <property type="evidence" value="ECO:0007669"/>
    <property type="project" value="UniProtKB-KW"/>
</dbReference>
<dbReference type="PANTHER" id="PTHR43788:SF8">
    <property type="entry name" value="DNA-BINDING PROTEIN SMUBP-2"/>
    <property type="match status" value="1"/>
</dbReference>
<dbReference type="GO" id="GO:0005634">
    <property type="term" value="C:nucleus"/>
    <property type="evidence" value="ECO:0007669"/>
    <property type="project" value="TreeGrafter"/>
</dbReference>
<dbReference type="SUPFAM" id="SSF52540">
    <property type="entry name" value="P-loop containing nucleoside triphosphate hydrolases"/>
    <property type="match status" value="1"/>
</dbReference>
<dbReference type="InterPro" id="IPR027417">
    <property type="entry name" value="P-loop_NTPase"/>
</dbReference>